<dbReference type="GO" id="GO:0004553">
    <property type="term" value="F:hydrolase activity, hydrolyzing O-glycosyl compounds"/>
    <property type="evidence" value="ECO:0007669"/>
    <property type="project" value="InterPro"/>
</dbReference>
<dbReference type="RefSeq" id="WP_117385036.1">
    <property type="nucleotide sequence ID" value="NZ_QWDE01000007.1"/>
</dbReference>
<accession>A0A3E2NJF7</accession>
<dbReference type="OrthoDB" id="9801077at2"/>
<dbReference type="Pfam" id="PF02836">
    <property type="entry name" value="Glyco_hydro_2_C"/>
    <property type="match status" value="1"/>
</dbReference>
<reference evidence="2 3" key="1">
    <citation type="submission" date="2018-08" db="EMBL/GenBank/DDBJ databases">
        <title>Mucilaginibacter terrae sp. nov., isolated from manganese diggings.</title>
        <authorList>
            <person name="Huang Y."/>
            <person name="Zhou Z."/>
        </authorList>
    </citation>
    <scope>NUCLEOTIDE SEQUENCE [LARGE SCALE GENOMIC DNA]</scope>
    <source>
        <strain evidence="2 3">ZH6</strain>
    </source>
</reference>
<evidence type="ECO:0000313" key="2">
    <source>
        <dbReference type="EMBL" id="RFZ81136.1"/>
    </source>
</evidence>
<comment type="caution">
    <text evidence="2">The sequence shown here is derived from an EMBL/GenBank/DDBJ whole genome shotgun (WGS) entry which is preliminary data.</text>
</comment>
<dbReference type="InterPro" id="IPR006103">
    <property type="entry name" value="Glyco_hydro_2_cat"/>
</dbReference>
<dbReference type="SUPFAM" id="SSF51445">
    <property type="entry name" value="(Trans)glycosidases"/>
    <property type="match status" value="1"/>
</dbReference>
<dbReference type="EMBL" id="QWDE01000007">
    <property type="protein sequence ID" value="RFZ81136.1"/>
    <property type="molecule type" value="Genomic_DNA"/>
</dbReference>
<dbReference type="GO" id="GO:0005975">
    <property type="term" value="P:carbohydrate metabolic process"/>
    <property type="evidence" value="ECO:0007669"/>
    <property type="project" value="InterPro"/>
</dbReference>
<dbReference type="Proteomes" id="UP000260823">
    <property type="component" value="Unassembled WGS sequence"/>
</dbReference>
<proteinExistence type="predicted"/>
<organism evidence="2 3">
    <name type="scientific">Mucilaginibacter terrenus</name>
    <dbReference type="NCBI Taxonomy" id="2482727"/>
    <lineage>
        <taxon>Bacteria</taxon>
        <taxon>Pseudomonadati</taxon>
        <taxon>Bacteroidota</taxon>
        <taxon>Sphingobacteriia</taxon>
        <taxon>Sphingobacteriales</taxon>
        <taxon>Sphingobacteriaceae</taxon>
        <taxon>Mucilaginibacter</taxon>
    </lineage>
</organism>
<evidence type="ECO:0000259" key="1">
    <source>
        <dbReference type="Pfam" id="PF02836"/>
    </source>
</evidence>
<dbReference type="AlphaFoldDB" id="A0A3E2NJF7"/>
<keyword evidence="3" id="KW-1185">Reference proteome</keyword>
<dbReference type="InterPro" id="IPR017853">
    <property type="entry name" value="GH"/>
</dbReference>
<protein>
    <recommendedName>
        <fullName evidence="1">Glycoside hydrolase family 2 catalytic domain-containing protein</fullName>
    </recommendedName>
</protein>
<gene>
    <name evidence="2" type="ORF">DYU05_20465</name>
</gene>
<dbReference type="Gene3D" id="3.20.20.80">
    <property type="entry name" value="Glycosidases"/>
    <property type="match status" value="1"/>
</dbReference>
<name>A0A3E2NJF7_9SPHI</name>
<feature type="domain" description="Glycoside hydrolase family 2 catalytic" evidence="1">
    <location>
        <begin position="120"/>
        <end position="240"/>
    </location>
</feature>
<sequence length="442" mass="50594">MIKTFTQPFIFRLSTLIVVFAVIVSCNNNSTGTRNRTVYIKKENSKYTMYRYGKPFFVKGASGFTNLKALYESGGNTIRTWDTANLKPILDSAQANHLAVVVGLPLPPSDDISGFYGDGAKVKANLLALTKFVNRYKNHPAVLAWCLGNELAFPLKPNYNAFYTTFGDLVNTFHRIDPNHPVTTTVMSFQKKNLTNIKLRTNIDFVSFNIFGAIATLKKDLDDFNWFWDGPFLITEWGVEGPWVYQSQNIWGSYVEDASSKKAEQYMSIYKNYMPANNSRFLGSMVFYWGQKQEFTPTWFSMFDELGYKTEAVNVMQNIWTGKKATAHAPDIKFTLVNYKGAHDNILLKTNTEYPAAVYINGTNNGHLSYKWKLYKEDWFKPNRTFREDKPIEITNSIQGSGDEIRFTTPSKEGPYRLFVYVYNEHGYVATSNTPFYVLTNP</sequence>
<dbReference type="PROSITE" id="PS51257">
    <property type="entry name" value="PROKAR_LIPOPROTEIN"/>
    <property type="match status" value="1"/>
</dbReference>
<evidence type="ECO:0000313" key="3">
    <source>
        <dbReference type="Proteomes" id="UP000260823"/>
    </source>
</evidence>